<comment type="similarity">
    <text evidence="1">Belongs to the ABC transporter superfamily.</text>
</comment>
<evidence type="ECO:0000256" key="6">
    <source>
        <dbReference type="SAM" id="Phobius"/>
    </source>
</evidence>
<evidence type="ECO:0000256" key="3">
    <source>
        <dbReference type="ARBA" id="ARBA00022741"/>
    </source>
</evidence>
<dbReference type="Gene3D" id="3.40.50.300">
    <property type="entry name" value="P-loop containing nucleotide triphosphate hydrolases"/>
    <property type="match status" value="2"/>
</dbReference>
<dbReference type="PANTHER" id="PTHR43553:SF1">
    <property type="entry name" value="ABC TRANSPORTER I FAMILY MEMBER 11, CHLOROPLASTIC"/>
    <property type="match status" value="1"/>
</dbReference>
<dbReference type="SUPFAM" id="SSF52540">
    <property type="entry name" value="P-loop containing nucleoside triphosphate hydrolases"/>
    <property type="match status" value="2"/>
</dbReference>
<dbReference type="InterPro" id="IPR015856">
    <property type="entry name" value="ABC_transpr_CbiO/EcfA_su"/>
</dbReference>
<evidence type="ECO:0000256" key="1">
    <source>
        <dbReference type="ARBA" id="ARBA00005417"/>
    </source>
</evidence>
<feature type="transmembrane region" description="Helical" evidence="6">
    <location>
        <begin position="107"/>
        <end position="130"/>
    </location>
</feature>
<feature type="region of interest" description="Disordered" evidence="5">
    <location>
        <begin position="691"/>
        <end position="730"/>
    </location>
</feature>
<keyword evidence="2" id="KW-0813">Transport</keyword>
<feature type="domain" description="ABC transporter" evidence="7">
    <location>
        <begin position="477"/>
        <end position="712"/>
    </location>
</feature>
<keyword evidence="9" id="KW-1185">Reference proteome</keyword>
<feature type="transmembrane region" description="Helical" evidence="6">
    <location>
        <begin position="175"/>
        <end position="198"/>
    </location>
</feature>
<keyword evidence="6" id="KW-0812">Transmembrane</keyword>
<dbReference type="InterPro" id="IPR050095">
    <property type="entry name" value="ECF_ABC_transporter_ATP-bd"/>
</dbReference>
<dbReference type="EMBL" id="LDTZ01000020">
    <property type="protein sequence ID" value="KNA90172.1"/>
    <property type="molecule type" value="Genomic_DNA"/>
</dbReference>
<dbReference type="PROSITE" id="PS50893">
    <property type="entry name" value="ABC_TRANSPORTER_2"/>
    <property type="match status" value="2"/>
</dbReference>
<protein>
    <submittedName>
        <fullName evidence="8">ABC transporter</fullName>
    </submittedName>
</protein>
<dbReference type="InterPro" id="IPR003439">
    <property type="entry name" value="ABC_transporter-like_ATP-bd"/>
</dbReference>
<dbReference type="PROSITE" id="PS00211">
    <property type="entry name" value="ABC_TRANSPORTER_1"/>
    <property type="match status" value="2"/>
</dbReference>
<evidence type="ECO:0000259" key="7">
    <source>
        <dbReference type="PROSITE" id="PS50893"/>
    </source>
</evidence>
<name>A0ABR5I939_9ACTN</name>
<keyword evidence="4" id="KW-0067">ATP-binding</keyword>
<evidence type="ECO:0000313" key="8">
    <source>
        <dbReference type="EMBL" id="KNA90172.1"/>
    </source>
</evidence>
<feature type="transmembrane region" description="Helical" evidence="6">
    <location>
        <begin position="15"/>
        <end position="41"/>
    </location>
</feature>
<gene>
    <name evidence="8" type="ORF">ABW18_17445</name>
</gene>
<evidence type="ECO:0000313" key="9">
    <source>
        <dbReference type="Proteomes" id="UP000037247"/>
    </source>
</evidence>
<comment type="caution">
    <text evidence="8">The sequence shown here is derived from an EMBL/GenBank/DDBJ whole genome shotgun (WGS) entry which is preliminary data.</text>
</comment>
<organism evidence="8 9">
    <name type="scientific">Gordonia jacobaea</name>
    <dbReference type="NCBI Taxonomy" id="122202"/>
    <lineage>
        <taxon>Bacteria</taxon>
        <taxon>Bacillati</taxon>
        <taxon>Actinomycetota</taxon>
        <taxon>Actinomycetes</taxon>
        <taxon>Mycobacteriales</taxon>
        <taxon>Gordoniaceae</taxon>
        <taxon>Gordonia</taxon>
    </lineage>
</organism>
<keyword evidence="6" id="KW-0472">Membrane</keyword>
<sequence>MPDAKTRGALRPLEIAWIAIFGGLAVAAVVIGSVIPLASAVRVLAPVPLALIGARTRPRAMVAATVSTAAVSFAMAGTRAATALLAAAVVGGIVGEIKRRGHGWPTLLGVSALAAPLIGGVSVVVLLVLVPLRELVIKATTNTIGGLAKWVEKVPSAQPLADGINGLRHSIEQYWWVWIWVMGGVGTFITMVVAWWILGAVIDRLADIPSEDTLDDAVDDDRPVVPLPLELDRVGFSYQPGGPEVLADIELRIEPGEFIAVVGANGSGKSTLSKILAGRRPTSGAVHRPGAAGLGMHRGTAMVLQRPETQMLGARAADDVVWGLPEGTEVDVDGLLAEVGLAGLGDRETSALSGGQQQRLSIAAALARDPALLIADEVTSMVDPAGRAELLEVLSDLPRTRGIAVVMITHRAIEAVAADRVVHLVAGRIVPYRPNWLSELHEVEAGAAKRFELDASWHEASSGDVVSGPEPTSEPVLSLSGVGHTYLRGSPWEVNALHDVNLTVHRGEGLLIVGGNGSGKTTLAWIMAGLIEPTEGSCLLYLPERPGQGEPVSKHVGEVGLAFQHARLQLQKQNVGDDIMAVGGLKIGTTEVAHTLESVGLPRTMAIRRVDALSGGQMRRVVLAGLIARAPQVMILDEPLAGLDPVARDDVVALLARLRAGGMTIVIISHDFASLGQLCTRRVRLADGTLVPDPAPGYDPAGPDHYTGPENPAGPGSPAGADSPTQWRMP</sequence>
<dbReference type="RefSeq" id="WP_235434430.1">
    <property type="nucleotide sequence ID" value="NZ_LDTZ01000020.1"/>
</dbReference>
<dbReference type="InterPro" id="IPR017871">
    <property type="entry name" value="ABC_transporter-like_CS"/>
</dbReference>
<dbReference type="PANTHER" id="PTHR43553">
    <property type="entry name" value="HEAVY METAL TRANSPORTER"/>
    <property type="match status" value="1"/>
</dbReference>
<evidence type="ECO:0000256" key="5">
    <source>
        <dbReference type="SAM" id="MobiDB-lite"/>
    </source>
</evidence>
<evidence type="ECO:0000256" key="2">
    <source>
        <dbReference type="ARBA" id="ARBA00022448"/>
    </source>
</evidence>
<accession>A0ABR5I939</accession>
<dbReference type="Proteomes" id="UP000037247">
    <property type="component" value="Unassembled WGS sequence"/>
</dbReference>
<evidence type="ECO:0000256" key="4">
    <source>
        <dbReference type="ARBA" id="ARBA00022840"/>
    </source>
</evidence>
<feature type="transmembrane region" description="Helical" evidence="6">
    <location>
        <begin position="62"/>
        <end position="95"/>
    </location>
</feature>
<dbReference type="InterPro" id="IPR027417">
    <property type="entry name" value="P-loop_NTPase"/>
</dbReference>
<proteinExistence type="inferred from homology"/>
<keyword evidence="3" id="KW-0547">Nucleotide-binding</keyword>
<dbReference type="InterPro" id="IPR003593">
    <property type="entry name" value="AAA+_ATPase"/>
</dbReference>
<keyword evidence="6" id="KW-1133">Transmembrane helix</keyword>
<reference evidence="8 9" key="1">
    <citation type="submission" date="2015-05" db="EMBL/GenBank/DDBJ databases">
        <title>Draft genome sequence of the bacterium Gordonia jacobaea a new member of the Gordonia genus.</title>
        <authorList>
            <person name="Jimenez-Galisteo G."/>
            <person name="Dominguez A."/>
            <person name="Munoz E."/>
            <person name="Vinas M."/>
        </authorList>
    </citation>
    <scope>NUCLEOTIDE SEQUENCE [LARGE SCALE GENOMIC DNA]</scope>
    <source>
        <strain evidence="9">mv1</strain>
    </source>
</reference>
<feature type="domain" description="ABC transporter" evidence="7">
    <location>
        <begin position="229"/>
        <end position="451"/>
    </location>
</feature>
<dbReference type="CDD" id="cd03225">
    <property type="entry name" value="ABC_cobalt_CbiO_domain1"/>
    <property type="match status" value="2"/>
</dbReference>
<dbReference type="Pfam" id="PF00005">
    <property type="entry name" value="ABC_tran"/>
    <property type="match status" value="2"/>
</dbReference>
<dbReference type="SMART" id="SM00382">
    <property type="entry name" value="AAA"/>
    <property type="match status" value="2"/>
</dbReference>